<reference evidence="3" key="2">
    <citation type="submission" date="2020-03" db="EMBL/GenBank/DDBJ databases">
        <title>Walnut 2.0.</title>
        <authorList>
            <person name="Marrano A."/>
            <person name="Britton M."/>
            <person name="Zimin A.V."/>
            <person name="Zaini P.A."/>
            <person name="Workman R."/>
            <person name="Puiu D."/>
            <person name="Bianco L."/>
            <person name="Allen B.J."/>
            <person name="Troggio M."/>
            <person name="Leslie C.A."/>
            <person name="Timp W."/>
            <person name="Dendekar A."/>
            <person name="Salzberg S.L."/>
            <person name="Neale D.B."/>
        </authorList>
    </citation>
    <scope>NUCLEOTIDE SEQUENCE</scope>
    <source>
        <tissue evidence="3">Leaves</tissue>
    </source>
</reference>
<keyword evidence="1" id="KW-1133">Transmembrane helix</keyword>
<sequence>MVSLFRLGIGIGDLFLRKNEAHIKVLKPTTFCLTNVGEWDKFRNIDRDILVLRVHVRMNSSGIGLGLYGALKALRLIKYIMGKSGVEFRRKMQRHSAVVRQTTMIVCSLVLGIFYGLSGKVDFTVMHLHSTTTSFPSTWNSSSSQQCIGESKTEGFRRGYCTVCTYETWPLKSEALKMLPRTLLTNLGGSAVLSVPSVLPFFLQPSISICRVCIRTAIIGSPKLSNQRVLSTRCAARRRVRYDDDDDDDDEGDEEYGHKEEIAMLELYSQSARGEALIVHAMVDEEEVEVLIFKGFSSCLSGRTPPDPSRSVLPARAVIKSIDIIKGPFDPSNTEYIRKGLTWEAFKTSLLAT</sequence>
<gene>
    <name evidence="3" type="ORF">F2P56_035433</name>
</gene>
<dbReference type="AlphaFoldDB" id="A0A833U1Z6"/>
<dbReference type="Proteomes" id="UP000619265">
    <property type="component" value="Unassembled WGS sequence"/>
</dbReference>
<dbReference type="Gramene" id="Jr16_06710_p1">
    <property type="protein sequence ID" value="cds.Jr16_06710_p1"/>
    <property type="gene ID" value="Jr16_06710"/>
</dbReference>
<proteinExistence type="predicted"/>
<evidence type="ECO:0000259" key="2">
    <source>
        <dbReference type="Pfam" id="PF24869"/>
    </source>
</evidence>
<organism evidence="3 4">
    <name type="scientific">Juglans regia</name>
    <name type="common">English walnut</name>
    <dbReference type="NCBI Taxonomy" id="51240"/>
    <lineage>
        <taxon>Eukaryota</taxon>
        <taxon>Viridiplantae</taxon>
        <taxon>Streptophyta</taxon>
        <taxon>Embryophyta</taxon>
        <taxon>Tracheophyta</taxon>
        <taxon>Spermatophyta</taxon>
        <taxon>Magnoliopsida</taxon>
        <taxon>eudicotyledons</taxon>
        <taxon>Gunneridae</taxon>
        <taxon>Pentapetalae</taxon>
        <taxon>rosids</taxon>
        <taxon>fabids</taxon>
        <taxon>Fagales</taxon>
        <taxon>Juglandaceae</taxon>
        <taxon>Juglans</taxon>
    </lineage>
</organism>
<dbReference type="Pfam" id="PF24869">
    <property type="entry name" value="DUF7734"/>
    <property type="match status" value="1"/>
</dbReference>
<dbReference type="PANTHER" id="PTHR36729">
    <property type="entry name" value="EXPRESSED PROTEIN"/>
    <property type="match status" value="1"/>
</dbReference>
<dbReference type="InterPro" id="IPR008942">
    <property type="entry name" value="ENTH_VHS"/>
</dbReference>
<dbReference type="Gene3D" id="1.25.40.90">
    <property type="match status" value="1"/>
</dbReference>
<feature type="transmembrane region" description="Helical" evidence="1">
    <location>
        <begin position="98"/>
        <end position="117"/>
    </location>
</feature>
<name>A0A833U1Z6_JUGRE</name>
<dbReference type="PANTHER" id="PTHR36729:SF2">
    <property type="entry name" value="EXPRESSED PROTEIN"/>
    <property type="match status" value="1"/>
</dbReference>
<feature type="domain" description="DUF7734" evidence="2">
    <location>
        <begin position="263"/>
        <end position="349"/>
    </location>
</feature>
<evidence type="ECO:0000313" key="4">
    <source>
        <dbReference type="Proteomes" id="UP000619265"/>
    </source>
</evidence>
<evidence type="ECO:0000313" key="3">
    <source>
        <dbReference type="EMBL" id="KAF5442815.1"/>
    </source>
</evidence>
<dbReference type="InterPro" id="IPR056636">
    <property type="entry name" value="DUF7734"/>
</dbReference>
<reference evidence="3" key="1">
    <citation type="submission" date="2015-10" db="EMBL/GenBank/DDBJ databases">
        <authorList>
            <person name="Martinez-Garcia P.J."/>
            <person name="Crepeau M.W."/>
            <person name="Puiu D."/>
            <person name="Gonzalez-Ibeas D."/>
            <person name="Whalen J."/>
            <person name="Stevens K."/>
            <person name="Paul R."/>
            <person name="Butterfield T."/>
            <person name="Britton M."/>
            <person name="Reagan R."/>
            <person name="Chakraborty S."/>
            <person name="Walawage S.L."/>
            <person name="Vasquez-Gross H.A."/>
            <person name="Cardeno C."/>
            <person name="Famula R."/>
            <person name="Pratt K."/>
            <person name="Kuruganti S."/>
            <person name="Aradhya M.K."/>
            <person name="Leslie C.A."/>
            <person name="Dandekar A.M."/>
            <person name="Salzberg S.L."/>
            <person name="Wegrzyn J.L."/>
            <person name="Langley C.H."/>
            <person name="Neale D.B."/>
        </authorList>
    </citation>
    <scope>NUCLEOTIDE SEQUENCE</scope>
    <source>
        <tissue evidence="3">Leaves</tissue>
    </source>
</reference>
<accession>A0A833U1Z6</accession>
<comment type="caution">
    <text evidence="3">The sequence shown here is derived from an EMBL/GenBank/DDBJ whole genome shotgun (WGS) entry which is preliminary data.</text>
</comment>
<dbReference type="EMBL" id="LIHL02000016">
    <property type="protein sequence ID" value="KAF5442815.1"/>
    <property type="molecule type" value="Genomic_DNA"/>
</dbReference>
<evidence type="ECO:0000256" key="1">
    <source>
        <dbReference type="SAM" id="Phobius"/>
    </source>
</evidence>
<protein>
    <recommendedName>
        <fullName evidence="2">DUF7734 domain-containing protein</fullName>
    </recommendedName>
</protein>
<keyword evidence="1" id="KW-0472">Membrane</keyword>
<keyword evidence="1" id="KW-0812">Transmembrane</keyword>